<dbReference type="SUPFAM" id="SSF51161">
    <property type="entry name" value="Trimeric LpxA-like enzymes"/>
    <property type="match status" value="1"/>
</dbReference>
<reference evidence="3" key="1">
    <citation type="journal article" date="2023" name="Comput. Struct. Biotechnol. J.">
        <title>Discovery of a novel marine Bacteroidetes with a rich repertoire of carbohydrate-active enzymes.</title>
        <authorList>
            <person name="Chen B."/>
            <person name="Liu G."/>
            <person name="Chen Q."/>
            <person name="Wang H."/>
            <person name="Liu L."/>
            <person name="Tang K."/>
        </authorList>
    </citation>
    <scope>NUCLEOTIDE SEQUENCE</scope>
    <source>
        <strain evidence="3">TK19036</strain>
    </source>
</reference>
<dbReference type="EMBL" id="CP120682">
    <property type="protein sequence ID" value="WKN34492.1"/>
    <property type="molecule type" value="Genomic_DNA"/>
</dbReference>
<dbReference type="PANTHER" id="PTHR23416">
    <property type="entry name" value="SIALIC ACID SYNTHASE-RELATED"/>
    <property type="match status" value="1"/>
</dbReference>
<accession>A0AA49GH37</accession>
<dbReference type="NCBIfam" id="NF007797">
    <property type="entry name" value="PRK10502.1"/>
    <property type="match status" value="1"/>
</dbReference>
<protein>
    <submittedName>
        <fullName evidence="3">WcaF family extracellular polysaccharide biosynthesis acetyltransferase</fullName>
    </submittedName>
</protein>
<evidence type="ECO:0000313" key="3">
    <source>
        <dbReference type="EMBL" id="WKN34492.1"/>
    </source>
</evidence>
<dbReference type="InterPro" id="IPR011004">
    <property type="entry name" value="Trimer_LpxA-like_sf"/>
</dbReference>
<dbReference type="GO" id="GO:0005829">
    <property type="term" value="C:cytosol"/>
    <property type="evidence" value="ECO:0007669"/>
    <property type="project" value="TreeGrafter"/>
</dbReference>
<sequence length="210" mass="23172">MLKTVLDQYDNSWYHPGKSSLYQLLWYAVNSLVFQSALFPVSRLKVLLLRMFGARVGCGVTIKPSVNIKYPWRLSIGDHVWIGEKVWIDNLADVQIRSSVCISQGAMLLTGSHNYKQPTFDLITGPITLEDGVWVGAQAVVCPGVTCRSHSVLSVSSVATSDLDAYKIYQGNPALIKRTRVSIDFSSLEHTNKATSIAQQVPDTGLAAHY</sequence>
<dbReference type="CDD" id="cd05825">
    <property type="entry name" value="LbH_wcaF_like"/>
    <property type="match status" value="1"/>
</dbReference>
<dbReference type="AlphaFoldDB" id="A0AA49GH37"/>
<evidence type="ECO:0000256" key="1">
    <source>
        <dbReference type="ARBA" id="ARBA00007274"/>
    </source>
</evidence>
<evidence type="ECO:0000256" key="2">
    <source>
        <dbReference type="ARBA" id="ARBA00022679"/>
    </source>
</evidence>
<dbReference type="InterPro" id="IPR051159">
    <property type="entry name" value="Hexapeptide_acetyltransf"/>
</dbReference>
<gene>
    <name evidence="3" type="ORF">K4G66_19140</name>
</gene>
<organism evidence="3">
    <name type="scientific">Roseihalotalea indica</name>
    <dbReference type="NCBI Taxonomy" id="2867963"/>
    <lineage>
        <taxon>Bacteria</taxon>
        <taxon>Pseudomonadati</taxon>
        <taxon>Bacteroidota</taxon>
        <taxon>Cytophagia</taxon>
        <taxon>Cytophagales</taxon>
        <taxon>Catalimonadaceae</taxon>
        <taxon>Roseihalotalea</taxon>
    </lineage>
</organism>
<dbReference type="GO" id="GO:0008374">
    <property type="term" value="F:O-acyltransferase activity"/>
    <property type="evidence" value="ECO:0007669"/>
    <property type="project" value="TreeGrafter"/>
</dbReference>
<keyword evidence="2" id="KW-0808">Transferase</keyword>
<proteinExistence type="inferred from homology"/>
<name>A0AA49GH37_9BACT</name>
<dbReference type="PANTHER" id="PTHR23416:SF23">
    <property type="entry name" value="ACETYLTRANSFERASE C18B11.09C-RELATED"/>
    <property type="match status" value="1"/>
</dbReference>
<reference evidence="3" key="2">
    <citation type="journal article" date="2024" name="Antonie Van Leeuwenhoek">
        <title>Roseihalotalea indica gen. nov., sp. nov., a halophilic Bacteroidetes from mesopelagic Southwest Indian Ocean with higher carbohydrate metabolic potential.</title>
        <authorList>
            <person name="Chen B."/>
            <person name="Zhang M."/>
            <person name="Lin D."/>
            <person name="Ye J."/>
            <person name="Tang K."/>
        </authorList>
    </citation>
    <scope>NUCLEOTIDE SEQUENCE</scope>
    <source>
        <strain evidence="3">TK19036</strain>
    </source>
</reference>
<comment type="similarity">
    <text evidence="1">Belongs to the transferase hexapeptide repeat family.</text>
</comment>
<dbReference type="Gene3D" id="2.160.10.10">
    <property type="entry name" value="Hexapeptide repeat proteins"/>
    <property type="match status" value="1"/>
</dbReference>